<gene>
    <name evidence="1" type="ORF">ACFOY2_15280</name>
</gene>
<dbReference type="EMBL" id="JBHSBI010000006">
    <property type="protein sequence ID" value="MFC4008592.1"/>
    <property type="molecule type" value="Genomic_DNA"/>
</dbReference>
<comment type="caution">
    <text evidence="1">The sequence shown here is derived from an EMBL/GenBank/DDBJ whole genome shotgun (WGS) entry which is preliminary data.</text>
</comment>
<name>A0ABV8G8D0_9ACTN</name>
<protein>
    <submittedName>
        <fullName evidence="1">Uncharacterized protein</fullName>
    </submittedName>
</protein>
<dbReference type="RefSeq" id="WP_379528649.1">
    <property type="nucleotide sequence ID" value="NZ_JBHSBI010000006.1"/>
</dbReference>
<dbReference type="Proteomes" id="UP001595851">
    <property type="component" value="Unassembled WGS sequence"/>
</dbReference>
<proteinExistence type="predicted"/>
<accession>A0ABV8G8D0</accession>
<organism evidence="1 2">
    <name type="scientific">Nonomuraea purpurea</name>
    <dbReference type="NCBI Taxonomy" id="1849276"/>
    <lineage>
        <taxon>Bacteria</taxon>
        <taxon>Bacillati</taxon>
        <taxon>Actinomycetota</taxon>
        <taxon>Actinomycetes</taxon>
        <taxon>Streptosporangiales</taxon>
        <taxon>Streptosporangiaceae</taxon>
        <taxon>Nonomuraea</taxon>
    </lineage>
</organism>
<keyword evidence="2" id="KW-1185">Reference proteome</keyword>
<sequence>MKDPESHKEEALSLFKRFAAVLATAAAVSTAGALIATPAGASSQQPKVLGACAELTTQGPGWATLRNDCGVAIEGSVSLSSGNSPACVPIAAHGTNTVTWKGGGRAEYAFDCV</sequence>
<evidence type="ECO:0000313" key="1">
    <source>
        <dbReference type="EMBL" id="MFC4008592.1"/>
    </source>
</evidence>
<evidence type="ECO:0000313" key="2">
    <source>
        <dbReference type="Proteomes" id="UP001595851"/>
    </source>
</evidence>
<reference evidence="2" key="1">
    <citation type="journal article" date="2019" name="Int. J. Syst. Evol. Microbiol.">
        <title>The Global Catalogue of Microorganisms (GCM) 10K type strain sequencing project: providing services to taxonomists for standard genome sequencing and annotation.</title>
        <authorList>
            <consortium name="The Broad Institute Genomics Platform"/>
            <consortium name="The Broad Institute Genome Sequencing Center for Infectious Disease"/>
            <person name="Wu L."/>
            <person name="Ma J."/>
        </authorList>
    </citation>
    <scope>NUCLEOTIDE SEQUENCE [LARGE SCALE GENOMIC DNA]</scope>
    <source>
        <strain evidence="2">TBRC 1276</strain>
    </source>
</reference>